<dbReference type="SUPFAM" id="SSF51120">
    <property type="entry name" value="beta-Roll"/>
    <property type="match status" value="2"/>
</dbReference>
<dbReference type="InterPro" id="IPR050557">
    <property type="entry name" value="RTX_toxin/Mannuronan_C5-epim"/>
</dbReference>
<accession>A0ABW9Z300</accession>
<feature type="compositionally biased region" description="Polar residues" evidence="3">
    <location>
        <begin position="357"/>
        <end position="370"/>
    </location>
</feature>
<comment type="subcellular location">
    <subcellularLocation>
        <location evidence="1">Secreted</location>
    </subcellularLocation>
</comment>
<dbReference type="Gene3D" id="2.160.20.10">
    <property type="entry name" value="Single-stranded right-handed beta-helix, Pectin lyase-like"/>
    <property type="match status" value="1"/>
</dbReference>
<feature type="region of interest" description="Disordered" evidence="3">
    <location>
        <begin position="357"/>
        <end position="402"/>
    </location>
</feature>
<evidence type="ECO:0000313" key="5">
    <source>
        <dbReference type="EMBL" id="NBJ26080.1"/>
    </source>
</evidence>
<dbReference type="EMBL" id="JAAAXJ010000010">
    <property type="protein sequence ID" value="NBJ26080.1"/>
    <property type="molecule type" value="Genomic_DNA"/>
</dbReference>
<dbReference type="SUPFAM" id="SSF51126">
    <property type="entry name" value="Pectin lyase-like"/>
    <property type="match status" value="1"/>
</dbReference>
<evidence type="ECO:0000256" key="3">
    <source>
        <dbReference type="SAM" id="MobiDB-lite"/>
    </source>
</evidence>
<dbReference type="Gene3D" id="2.150.10.10">
    <property type="entry name" value="Serralysin-like metalloprotease, C-terminal"/>
    <property type="match status" value="2"/>
</dbReference>
<dbReference type="InterPro" id="IPR001343">
    <property type="entry name" value="Hemolysn_Ca-bd"/>
</dbReference>
<keyword evidence="6" id="KW-1185">Reference proteome</keyword>
<dbReference type="InterPro" id="IPR011049">
    <property type="entry name" value="Serralysin-like_metalloprot_C"/>
</dbReference>
<dbReference type="Pfam" id="PF05345">
    <property type="entry name" value="He_PIG"/>
    <property type="match status" value="1"/>
</dbReference>
<dbReference type="Pfam" id="PF00353">
    <property type="entry name" value="HemolysinCabind"/>
    <property type="match status" value="2"/>
</dbReference>
<dbReference type="Gene3D" id="2.60.40.10">
    <property type="entry name" value="Immunoglobulins"/>
    <property type="match status" value="1"/>
</dbReference>
<name>A0ABW9Z300_9HYPH</name>
<reference evidence="5 6" key="1">
    <citation type="submission" date="2020-01" db="EMBL/GenBank/DDBJ databases">
        <title>Microvirga sp. nov., an arsenate reduction bacterium isolated from Tibet hotspring sediments.</title>
        <authorList>
            <person name="Yuan C.-G."/>
        </authorList>
    </citation>
    <scope>NUCLEOTIDE SEQUENCE [LARGE SCALE GENOMIC DNA]</scope>
    <source>
        <strain evidence="5 6">SYSU G3D203</strain>
    </source>
</reference>
<dbReference type="PROSITE" id="PS50268">
    <property type="entry name" value="CADHERIN_2"/>
    <property type="match status" value="1"/>
</dbReference>
<gene>
    <name evidence="5" type="ORF">GR303_17155</name>
</gene>
<dbReference type="Proteomes" id="UP000818323">
    <property type="component" value="Unassembled WGS sequence"/>
</dbReference>
<evidence type="ECO:0000313" key="6">
    <source>
        <dbReference type="Proteomes" id="UP000818323"/>
    </source>
</evidence>
<dbReference type="InterPro" id="IPR013783">
    <property type="entry name" value="Ig-like_fold"/>
</dbReference>
<dbReference type="InterPro" id="IPR002126">
    <property type="entry name" value="Cadherin-like_dom"/>
</dbReference>
<dbReference type="RefSeq" id="WP_161747589.1">
    <property type="nucleotide sequence ID" value="NZ_JAAAXJ010000010.1"/>
</dbReference>
<dbReference type="InterPro" id="IPR006626">
    <property type="entry name" value="PbH1"/>
</dbReference>
<protein>
    <recommendedName>
        <fullName evidence="4">Cadherin domain-containing protein</fullName>
    </recommendedName>
</protein>
<dbReference type="SMART" id="SM00736">
    <property type="entry name" value="CADG"/>
    <property type="match status" value="1"/>
</dbReference>
<dbReference type="PRINTS" id="PR00313">
    <property type="entry name" value="CABNDNGRPT"/>
</dbReference>
<dbReference type="InterPro" id="IPR012334">
    <property type="entry name" value="Pectin_lyas_fold"/>
</dbReference>
<dbReference type="PANTHER" id="PTHR38340">
    <property type="entry name" value="S-LAYER PROTEIN"/>
    <property type="match status" value="1"/>
</dbReference>
<organism evidence="5 6">
    <name type="scientific">Microvirga arsenatis</name>
    <dbReference type="NCBI Taxonomy" id="2692265"/>
    <lineage>
        <taxon>Bacteria</taxon>
        <taxon>Pseudomonadati</taxon>
        <taxon>Pseudomonadota</taxon>
        <taxon>Alphaproteobacteria</taxon>
        <taxon>Hyphomicrobiales</taxon>
        <taxon>Methylobacteriaceae</taxon>
        <taxon>Microvirga</taxon>
    </lineage>
</organism>
<sequence length="811" mass="83727">MPITFREGSWYQNDAQIAAGTRSVEDGGQTFLLVDHAARGYQTIQEAAAQAPAGAVVLVAPGTYAEQVRVEGADGLTIRGAGAGVVITCPDALTAVRSDYWGSDVAAVISVDDSSNVRIFNVTVDGAGKGDARPAGSGFAGVFFNNSSGALVDSDVKGVHLQESHFGVQTGMAVVVTNDDENKDNTFSAIGNGFTDFQKAAIVVRQANVTISDNEIEGTHTDAIAQNGLDLGYGVTGDVSGNTITGIGYTKIDASSSGIIVTSTATDLAIYGNTITGVSTTDSFVGIMLQTQGPGTGISVYGNSIDTAQYGIYEIVATNPSAVDTDGPNGDAPNQVTNVTSGYTLDTADVPNITTPFERTGTNGNDSLQGQAGADRLNGGAGNDEISGGAGDDVLTGGDGSDAIDGGGDVDTYYLHGPRDGFSFLRLSNGRVQVADMSGGSADIDILSNVERISFNGQVSSLDDLLAEGNVLPAQAIDEDSPWSFVVPRGVFDAAATGFVATLADGSALPAWLSFDEATRTFSGTPPRNFNGSVSLKVSSEGGDFASSVTFSLSVRPVNDAPHDITLSQGRVEENAGAGTPIGTLTGTDVDGGPLTFSLVNDAGGRFAIQNGRLVVKDSSRLDHEQATTHTVTIRVTDAANASYDETFLIEVGNRINETVLGSSSSDILKADAGRDTISGAGGDDTVYGGFGHDSLRGDAGRDVFVFDTKPSQSANRDKIADFTVRDDSLWLDNAVFTKLGTRGTDASPAQLKSGHFVKGSAAKDKNDHVIYDAKKGVLLYDADGSGKGKAVEIATLAKHLAVTHKDFFVI</sequence>
<dbReference type="SUPFAM" id="SSF49313">
    <property type="entry name" value="Cadherin-like"/>
    <property type="match status" value="2"/>
</dbReference>
<dbReference type="InterPro" id="IPR011050">
    <property type="entry name" value="Pectin_lyase_fold/virulence"/>
</dbReference>
<dbReference type="CDD" id="cd11304">
    <property type="entry name" value="Cadherin_repeat"/>
    <property type="match status" value="1"/>
</dbReference>
<dbReference type="PANTHER" id="PTHR38340:SF1">
    <property type="entry name" value="S-LAYER PROTEIN"/>
    <property type="match status" value="1"/>
</dbReference>
<comment type="caution">
    <text evidence="5">The sequence shown here is derived from an EMBL/GenBank/DDBJ whole genome shotgun (WGS) entry which is preliminary data.</text>
</comment>
<evidence type="ECO:0000259" key="4">
    <source>
        <dbReference type="PROSITE" id="PS50268"/>
    </source>
</evidence>
<dbReference type="PROSITE" id="PS00330">
    <property type="entry name" value="HEMOLYSIN_CALCIUM"/>
    <property type="match status" value="3"/>
</dbReference>
<keyword evidence="2" id="KW-0964">Secreted</keyword>
<dbReference type="InterPro" id="IPR015919">
    <property type="entry name" value="Cadherin-like_sf"/>
</dbReference>
<feature type="domain" description="Cadherin" evidence="4">
    <location>
        <begin position="564"/>
        <end position="652"/>
    </location>
</feature>
<evidence type="ECO:0000256" key="2">
    <source>
        <dbReference type="ARBA" id="ARBA00022525"/>
    </source>
</evidence>
<proteinExistence type="predicted"/>
<dbReference type="InterPro" id="IPR006644">
    <property type="entry name" value="Cadg"/>
</dbReference>
<dbReference type="SMART" id="SM00710">
    <property type="entry name" value="PbH1"/>
    <property type="match status" value="4"/>
</dbReference>
<dbReference type="InterPro" id="IPR018511">
    <property type="entry name" value="Hemolysin-typ_Ca-bd_CS"/>
</dbReference>
<evidence type="ECO:0000256" key="1">
    <source>
        <dbReference type="ARBA" id="ARBA00004613"/>
    </source>
</evidence>